<dbReference type="EMBL" id="ML742023">
    <property type="protein sequence ID" value="KAE8155226.1"/>
    <property type="molecule type" value="Genomic_DNA"/>
</dbReference>
<sequence length="257" mass="28386">MGKQNTITNCNFRDSLPSLTLSTLTNCTFRNITSADCIHRSDLHTVNLSNKTHPGSRNAVSESPFSTGIQHGELSHCIIANTDARRCQLSNCELIDVYFADSLTANGSRFENILFMDRSSVQNSIVAGRSTLSFSSVSGSTVRDECSLDRSQVKDVELVRSRLQESQLQDCDVSDCVITKSNFAGMVLRYGIWENGQLVGRIGDNEVVAVTRGGNNMDQTSTREIVTHAEVRTECDSELRHSDDCLDSQDLPPPYRP</sequence>
<dbReference type="OrthoDB" id="4187970at2759"/>
<proteinExistence type="predicted"/>
<dbReference type="SUPFAM" id="SSF141571">
    <property type="entry name" value="Pentapeptide repeat-like"/>
    <property type="match status" value="1"/>
</dbReference>
<protein>
    <submittedName>
        <fullName evidence="1">Uncharacterized protein</fullName>
    </submittedName>
</protein>
<organism evidence="1 2">
    <name type="scientific">Aspergillus avenaceus</name>
    <dbReference type="NCBI Taxonomy" id="36643"/>
    <lineage>
        <taxon>Eukaryota</taxon>
        <taxon>Fungi</taxon>
        <taxon>Dikarya</taxon>
        <taxon>Ascomycota</taxon>
        <taxon>Pezizomycotina</taxon>
        <taxon>Eurotiomycetes</taxon>
        <taxon>Eurotiomycetidae</taxon>
        <taxon>Eurotiales</taxon>
        <taxon>Aspergillaceae</taxon>
        <taxon>Aspergillus</taxon>
        <taxon>Aspergillus subgen. Circumdati</taxon>
    </lineage>
</organism>
<dbReference type="AlphaFoldDB" id="A0A5N6U9G6"/>
<dbReference type="Proteomes" id="UP000325780">
    <property type="component" value="Unassembled WGS sequence"/>
</dbReference>
<name>A0A5N6U9G6_ASPAV</name>
<keyword evidence="2" id="KW-1185">Reference proteome</keyword>
<reference evidence="1 2" key="1">
    <citation type="submission" date="2019-04" db="EMBL/GenBank/DDBJ databases">
        <title>Friends and foes A comparative genomics study of 23 Aspergillus species from section Flavi.</title>
        <authorList>
            <consortium name="DOE Joint Genome Institute"/>
            <person name="Kjaerbolling I."/>
            <person name="Vesth T."/>
            <person name="Frisvad J.C."/>
            <person name="Nybo J.L."/>
            <person name="Theobald S."/>
            <person name="Kildgaard S."/>
            <person name="Isbrandt T."/>
            <person name="Kuo A."/>
            <person name="Sato A."/>
            <person name="Lyhne E.K."/>
            <person name="Kogle M.E."/>
            <person name="Wiebenga A."/>
            <person name="Kun R.S."/>
            <person name="Lubbers R.J."/>
            <person name="Makela M.R."/>
            <person name="Barry K."/>
            <person name="Chovatia M."/>
            <person name="Clum A."/>
            <person name="Daum C."/>
            <person name="Haridas S."/>
            <person name="He G."/>
            <person name="LaButti K."/>
            <person name="Lipzen A."/>
            <person name="Mondo S."/>
            <person name="Riley R."/>
            <person name="Salamov A."/>
            <person name="Simmons B.A."/>
            <person name="Magnuson J.K."/>
            <person name="Henrissat B."/>
            <person name="Mortensen U.H."/>
            <person name="Larsen T.O."/>
            <person name="Devries R.P."/>
            <person name="Grigoriev I.V."/>
            <person name="Machida M."/>
            <person name="Baker S.E."/>
            <person name="Andersen M.R."/>
        </authorList>
    </citation>
    <scope>NUCLEOTIDE SEQUENCE [LARGE SCALE GENOMIC DNA]</scope>
    <source>
        <strain evidence="1 2">IBT 18842</strain>
    </source>
</reference>
<accession>A0A5N6U9G6</accession>
<evidence type="ECO:0000313" key="2">
    <source>
        <dbReference type="Proteomes" id="UP000325780"/>
    </source>
</evidence>
<gene>
    <name evidence="1" type="ORF">BDV25DRAFT_146352</name>
</gene>
<evidence type="ECO:0000313" key="1">
    <source>
        <dbReference type="EMBL" id="KAE8155226.1"/>
    </source>
</evidence>
<dbReference type="Gene3D" id="2.160.20.80">
    <property type="entry name" value="E3 ubiquitin-protein ligase SopA"/>
    <property type="match status" value="1"/>
</dbReference>